<dbReference type="CDD" id="cd06848">
    <property type="entry name" value="GCS_H"/>
    <property type="match status" value="1"/>
</dbReference>
<organism evidence="3 4">
    <name type="scientific">Candidatus Scalindua arabica</name>
    <dbReference type="NCBI Taxonomy" id="1127984"/>
    <lineage>
        <taxon>Bacteria</taxon>
        <taxon>Pseudomonadati</taxon>
        <taxon>Planctomycetota</taxon>
        <taxon>Candidatus Brocadiia</taxon>
        <taxon>Candidatus Brocadiales</taxon>
        <taxon>Candidatus Scalinduaceae</taxon>
        <taxon>Candidatus Scalindua</taxon>
    </lineage>
</organism>
<name>A0A941W4D7_9BACT</name>
<evidence type="ECO:0000313" key="4">
    <source>
        <dbReference type="Proteomes" id="UP000722750"/>
    </source>
</evidence>
<evidence type="ECO:0000256" key="1">
    <source>
        <dbReference type="ARBA" id="ARBA00022823"/>
    </source>
</evidence>
<proteinExistence type="predicted"/>
<accession>A0A941W4D7</accession>
<dbReference type="InterPro" id="IPR033753">
    <property type="entry name" value="GCV_H/Fam206"/>
</dbReference>
<dbReference type="GO" id="GO:0009249">
    <property type="term" value="P:protein lipoylation"/>
    <property type="evidence" value="ECO:0007669"/>
    <property type="project" value="TreeGrafter"/>
</dbReference>
<dbReference type="Pfam" id="PF01597">
    <property type="entry name" value="GCV_H"/>
    <property type="match status" value="1"/>
</dbReference>
<keyword evidence="1" id="KW-0450">Lipoyl</keyword>
<evidence type="ECO:0000313" key="3">
    <source>
        <dbReference type="EMBL" id="MBS1257770.1"/>
    </source>
</evidence>
<sequence>MKKEKLKYSLDHNWVELKRKVVTIGVTDYFIDELGDLIDLCLPKVNEDILLGISYGEIESLDVLHDLMAPVNGEIVKVNSDLITTLRVLQKNPFDDGWFIKVRIADPEQLDTLMDEDEYEEYKKSIRKKGQEAVKKKVKVKGGKKAERKKKPERKKKAERKKRPERKRRQ</sequence>
<reference evidence="3" key="1">
    <citation type="journal article" date="2021" name="ISME J.">
        <title>Fine-scale metabolic discontinuity in a stratified prokaryote microbiome of a Red Sea deep halocline.</title>
        <authorList>
            <person name="Michoud G."/>
            <person name="Ngugi D.K."/>
            <person name="Barozzi A."/>
            <person name="Merlino G."/>
            <person name="Calleja M.L."/>
            <person name="Delgado-Huertas A."/>
            <person name="Moran X.A.G."/>
            <person name="Daffonchio D."/>
        </authorList>
    </citation>
    <scope>NUCLEOTIDE SEQUENCE</scope>
    <source>
        <strain evidence="3">SuakinDeep_MAG55_1</strain>
    </source>
</reference>
<dbReference type="Gene3D" id="2.40.50.100">
    <property type="match status" value="1"/>
</dbReference>
<protein>
    <submittedName>
        <fullName evidence="3">Glycine cleavage system H protein</fullName>
    </submittedName>
</protein>
<feature type="region of interest" description="Disordered" evidence="2">
    <location>
        <begin position="131"/>
        <end position="170"/>
    </location>
</feature>
<dbReference type="GO" id="GO:0019464">
    <property type="term" value="P:glycine decarboxylation via glycine cleavage system"/>
    <property type="evidence" value="ECO:0007669"/>
    <property type="project" value="InterPro"/>
</dbReference>
<dbReference type="GO" id="GO:0005737">
    <property type="term" value="C:cytoplasm"/>
    <property type="evidence" value="ECO:0007669"/>
    <property type="project" value="TreeGrafter"/>
</dbReference>
<comment type="caution">
    <text evidence="3">The sequence shown here is derived from an EMBL/GenBank/DDBJ whole genome shotgun (WGS) entry which is preliminary data.</text>
</comment>
<dbReference type="AlphaFoldDB" id="A0A941W4D7"/>
<dbReference type="PANTHER" id="PTHR11715:SF3">
    <property type="entry name" value="GLYCINE CLEAVAGE SYSTEM H PROTEIN-RELATED"/>
    <property type="match status" value="1"/>
</dbReference>
<dbReference type="InterPro" id="IPR011053">
    <property type="entry name" value="Single_hybrid_motif"/>
</dbReference>
<dbReference type="Proteomes" id="UP000722750">
    <property type="component" value="Unassembled WGS sequence"/>
</dbReference>
<dbReference type="GO" id="GO:0005960">
    <property type="term" value="C:glycine cleavage complex"/>
    <property type="evidence" value="ECO:0007669"/>
    <property type="project" value="InterPro"/>
</dbReference>
<dbReference type="InterPro" id="IPR002930">
    <property type="entry name" value="GCV_H"/>
</dbReference>
<dbReference type="EMBL" id="JAANXD010000036">
    <property type="protein sequence ID" value="MBS1257770.1"/>
    <property type="molecule type" value="Genomic_DNA"/>
</dbReference>
<evidence type="ECO:0000256" key="2">
    <source>
        <dbReference type="SAM" id="MobiDB-lite"/>
    </source>
</evidence>
<dbReference type="SUPFAM" id="SSF51230">
    <property type="entry name" value="Single hybrid motif"/>
    <property type="match status" value="1"/>
</dbReference>
<feature type="compositionally biased region" description="Basic residues" evidence="2">
    <location>
        <begin position="136"/>
        <end position="170"/>
    </location>
</feature>
<dbReference type="PANTHER" id="PTHR11715">
    <property type="entry name" value="GLYCINE CLEAVAGE SYSTEM H PROTEIN"/>
    <property type="match status" value="1"/>
</dbReference>
<gene>
    <name evidence="3" type="ORF">MAG551_00817</name>
</gene>